<keyword evidence="3 4" id="KW-0408">Iron</keyword>
<dbReference type="InterPro" id="IPR036909">
    <property type="entry name" value="Cyt_c-like_dom_sf"/>
</dbReference>
<evidence type="ECO:0000259" key="5">
    <source>
        <dbReference type="PROSITE" id="PS51007"/>
    </source>
</evidence>
<gene>
    <name evidence="6" type="ORF">GTU67_00065</name>
</gene>
<evidence type="ECO:0000256" key="3">
    <source>
        <dbReference type="ARBA" id="ARBA00023004"/>
    </source>
</evidence>
<dbReference type="RefSeq" id="WP_185778174.1">
    <property type="nucleotide sequence ID" value="NZ_JACJUU010000001.1"/>
</dbReference>
<dbReference type="SUPFAM" id="SSF46626">
    <property type="entry name" value="Cytochrome c"/>
    <property type="match status" value="1"/>
</dbReference>
<evidence type="ECO:0000256" key="2">
    <source>
        <dbReference type="ARBA" id="ARBA00022723"/>
    </source>
</evidence>
<evidence type="ECO:0000313" key="7">
    <source>
        <dbReference type="Proteomes" id="UP000545386"/>
    </source>
</evidence>
<dbReference type="GO" id="GO:0020037">
    <property type="term" value="F:heme binding"/>
    <property type="evidence" value="ECO:0007669"/>
    <property type="project" value="InterPro"/>
</dbReference>
<protein>
    <submittedName>
        <fullName evidence="6">Cytochrome c</fullName>
    </submittedName>
</protein>
<dbReference type="PANTHER" id="PTHR35008:SF8">
    <property type="entry name" value="ALCOHOL DEHYDROGENASE CYTOCHROME C SUBUNIT"/>
    <property type="match status" value="1"/>
</dbReference>
<dbReference type="Proteomes" id="UP000545386">
    <property type="component" value="Unassembled WGS sequence"/>
</dbReference>
<evidence type="ECO:0000256" key="4">
    <source>
        <dbReference type="PROSITE-ProRule" id="PRU00433"/>
    </source>
</evidence>
<sequence length="184" mass="19394">MSIITNYVLGGVGGIALALGLAGGAVADNHGKKFGFGHTATPEELSQFVSPLPDGRGLPKGSGTVMQGEKVYTQHCLACHGANLEGGIGDRLTGGRSTLVNNDPTKAPVKTVESYWPYATTLFDYIKRSMPFTQPGSLSNDDVYAVSAYILHKANIVDANAELNQDNLAKVDMPNKNGFKPAGR</sequence>
<reference evidence="6 7" key="1">
    <citation type="submission" date="2020-08" db="EMBL/GenBank/DDBJ databases">
        <title>Paraeoetvoesia sp. YC-7-48 draft genome sequence.</title>
        <authorList>
            <person name="Yao L."/>
        </authorList>
    </citation>
    <scope>NUCLEOTIDE SEQUENCE [LARGE SCALE GENOMIC DNA]</scope>
    <source>
        <strain evidence="7">YC-7-48</strain>
    </source>
</reference>
<keyword evidence="7" id="KW-1185">Reference proteome</keyword>
<keyword evidence="2 4" id="KW-0479">Metal-binding</keyword>
<dbReference type="Pfam" id="PF13442">
    <property type="entry name" value="Cytochrome_CBB3"/>
    <property type="match status" value="1"/>
</dbReference>
<feature type="domain" description="Cytochrome c" evidence="5">
    <location>
        <begin position="63"/>
        <end position="154"/>
    </location>
</feature>
<dbReference type="Gene3D" id="1.10.760.10">
    <property type="entry name" value="Cytochrome c-like domain"/>
    <property type="match status" value="1"/>
</dbReference>
<dbReference type="InterPro" id="IPR051459">
    <property type="entry name" value="Cytochrome_c-type_DH"/>
</dbReference>
<accession>A0A842HLB6</accession>
<dbReference type="GO" id="GO:0046872">
    <property type="term" value="F:metal ion binding"/>
    <property type="evidence" value="ECO:0007669"/>
    <property type="project" value="UniProtKB-KW"/>
</dbReference>
<dbReference type="GO" id="GO:0009055">
    <property type="term" value="F:electron transfer activity"/>
    <property type="evidence" value="ECO:0007669"/>
    <property type="project" value="InterPro"/>
</dbReference>
<evidence type="ECO:0000313" key="6">
    <source>
        <dbReference type="EMBL" id="MBC2768308.1"/>
    </source>
</evidence>
<evidence type="ECO:0000256" key="1">
    <source>
        <dbReference type="ARBA" id="ARBA00022617"/>
    </source>
</evidence>
<dbReference type="PANTHER" id="PTHR35008">
    <property type="entry name" value="BLL4482 PROTEIN-RELATED"/>
    <property type="match status" value="1"/>
</dbReference>
<comment type="caution">
    <text evidence="6">The sequence shown here is derived from an EMBL/GenBank/DDBJ whole genome shotgun (WGS) entry which is preliminary data.</text>
</comment>
<proteinExistence type="predicted"/>
<dbReference type="EMBL" id="JACJUU010000001">
    <property type="protein sequence ID" value="MBC2768308.1"/>
    <property type="molecule type" value="Genomic_DNA"/>
</dbReference>
<keyword evidence="1 4" id="KW-0349">Heme</keyword>
<dbReference type="PROSITE" id="PS51007">
    <property type="entry name" value="CYTC"/>
    <property type="match status" value="1"/>
</dbReference>
<organism evidence="6 7">
    <name type="scientific">Pusillimonas minor</name>
    <dbReference type="NCBI Taxonomy" id="2697024"/>
    <lineage>
        <taxon>Bacteria</taxon>
        <taxon>Pseudomonadati</taxon>
        <taxon>Pseudomonadota</taxon>
        <taxon>Betaproteobacteria</taxon>
        <taxon>Burkholderiales</taxon>
        <taxon>Alcaligenaceae</taxon>
        <taxon>Pusillimonas</taxon>
    </lineage>
</organism>
<name>A0A842HLB6_9BURK</name>
<dbReference type="InterPro" id="IPR009056">
    <property type="entry name" value="Cyt_c-like_dom"/>
</dbReference>
<dbReference type="AlphaFoldDB" id="A0A842HLB6"/>